<comment type="caution">
    <text evidence="3">The sequence shown here is derived from an EMBL/GenBank/DDBJ whole genome shotgun (WGS) entry which is preliminary data.</text>
</comment>
<organism evidence="3 4">
    <name type="scientific">Puccinia striiformis</name>
    <dbReference type="NCBI Taxonomy" id="27350"/>
    <lineage>
        <taxon>Eukaryota</taxon>
        <taxon>Fungi</taxon>
        <taxon>Dikarya</taxon>
        <taxon>Basidiomycota</taxon>
        <taxon>Pucciniomycotina</taxon>
        <taxon>Pucciniomycetes</taxon>
        <taxon>Pucciniales</taxon>
        <taxon>Pucciniaceae</taxon>
        <taxon>Puccinia</taxon>
    </lineage>
</organism>
<keyword evidence="2" id="KW-0812">Transmembrane</keyword>
<protein>
    <submittedName>
        <fullName evidence="3">Uncharacterized protein</fullName>
    </submittedName>
</protein>
<accession>A0A2S4W8E6</accession>
<dbReference type="VEuPathDB" id="FungiDB:PSHT_01381"/>
<keyword evidence="2" id="KW-0472">Membrane</keyword>
<keyword evidence="2" id="KW-1133">Transmembrane helix</keyword>
<proteinExistence type="predicted"/>
<dbReference type="AlphaFoldDB" id="A0A2S4W8E6"/>
<gene>
    <name evidence="3" type="ORF">PSTT_00084</name>
</gene>
<dbReference type="VEuPathDB" id="FungiDB:PSTT_00084"/>
<feature type="transmembrane region" description="Helical" evidence="2">
    <location>
        <begin position="53"/>
        <end position="76"/>
    </location>
</feature>
<sequence>MSHPLTPDLHHVTLIIDHFISLENLKFNFARPQALYETHSSSPSGHLITAKNVVILIDIIIVVVISLLLLLGYFLYRRQMRRKEDFTKSFETSEAKIAQESNQAAIGYNSPSASTIAAEEESTHEKL</sequence>
<evidence type="ECO:0000256" key="1">
    <source>
        <dbReference type="SAM" id="MobiDB-lite"/>
    </source>
</evidence>
<keyword evidence="4" id="KW-1185">Reference proteome</keyword>
<feature type="region of interest" description="Disordered" evidence="1">
    <location>
        <begin position="108"/>
        <end position="127"/>
    </location>
</feature>
<evidence type="ECO:0000256" key="2">
    <source>
        <dbReference type="SAM" id="Phobius"/>
    </source>
</evidence>
<dbReference type="EMBL" id="PKSL01000001">
    <property type="protein sequence ID" value="POW18029.1"/>
    <property type="molecule type" value="Genomic_DNA"/>
</dbReference>
<evidence type="ECO:0000313" key="4">
    <source>
        <dbReference type="Proteomes" id="UP000239156"/>
    </source>
</evidence>
<evidence type="ECO:0000313" key="3">
    <source>
        <dbReference type="EMBL" id="POW18029.1"/>
    </source>
</evidence>
<dbReference type="Proteomes" id="UP000239156">
    <property type="component" value="Unassembled WGS sequence"/>
</dbReference>
<reference evidence="3" key="1">
    <citation type="submission" date="2017-12" db="EMBL/GenBank/DDBJ databases">
        <title>Gene loss provides genomic basis for host adaptation in cereal stripe rust fungi.</title>
        <authorList>
            <person name="Xia C."/>
        </authorList>
    </citation>
    <scope>NUCLEOTIDE SEQUENCE [LARGE SCALE GENOMIC DNA]</scope>
    <source>
        <strain evidence="3">93-210</strain>
    </source>
</reference>
<name>A0A2S4W8E6_9BASI</name>